<comment type="caution">
    <text evidence="2">The sequence shown here is derived from an EMBL/GenBank/DDBJ whole genome shotgun (WGS) entry which is preliminary data.</text>
</comment>
<evidence type="ECO:0000256" key="1">
    <source>
        <dbReference type="SAM" id="MobiDB-lite"/>
    </source>
</evidence>
<proteinExistence type="predicted"/>
<dbReference type="AlphaFoldDB" id="A0A8S3UC21"/>
<feature type="region of interest" description="Disordered" evidence="1">
    <location>
        <begin position="160"/>
        <end position="248"/>
    </location>
</feature>
<evidence type="ECO:0000313" key="3">
    <source>
        <dbReference type="Proteomes" id="UP000683360"/>
    </source>
</evidence>
<feature type="compositionally biased region" description="Basic residues" evidence="1">
    <location>
        <begin position="202"/>
        <end position="220"/>
    </location>
</feature>
<reference evidence="2" key="1">
    <citation type="submission" date="2021-03" db="EMBL/GenBank/DDBJ databases">
        <authorList>
            <person name="Bekaert M."/>
        </authorList>
    </citation>
    <scope>NUCLEOTIDE SEQUENCE</scope>
</reference>
<organism evidence="2 3">
    <name type="scientific">Mytilus edulis</name>
    <name type="common">Blue mussel</name>
    <dbReference type="NCBI Taxonomy" id="6550"/>
    <lineage>
        <taxon>Eukaryota</taxon>
        <taxon>Metazoa</taxon>
        <taxon>Spiralia</taxon>
        <taxon>Lophotrochozoa</taxon>
        <taxon>Mollusca</taxon>
        <taxon>Bivalvia</taxon>
        <taxon>Autobranchia</taxon>
        <taxon>Pteriomorphia</taxon>
        <taxon>Mytilida</taxon>
        <taxon>Mytiloidea</taxon>
        <taxon>Mytilidae</taxon>
        <taxon>Mytilinae</taxon>
        <taxon>Mytilus</taxon>
    </lineage>
</organism>
<protein>
    <submittedName>
        <fullName evidence="2">Uncharacterized protein</fullName>
    </submittedName>
</protein>
<dbReference type="Proteomes" id="UP000683360">
    <property type="component" value="Unassembled WGS sequence"/>
</dbReference>
<dbReference type="OrthoDB" id="10549916at2759"/>
<gene>
    <name evidence="2" type="ORF">MEDL_53676</name>
</gene>
<name>A0A8S3UC21_MYTED</name>
<keyword evidence="3" id="KW-1185">Reference proteome</keyword>
<dbReference type="EMBL" id="CAJPWZ010002589">
    <property type="protein sequence ID" value="CAG2241494.1"/>
    <property type="molecule type" value="Genomic_DNA"/>
</dbReference>
<sequence length="248" mass="28786">MIIDMIPEECPRSSLKDTRISCIPEYESPPYYPVPRDRQTEDQKQIAHLQDFNSNIRQWLEECDTQDEVASSCSEEGACSSLEWNKRRLEQKQRRSEHLTMLEQLHCEQPQESLSSESLNSNLSVCSNEYRTPPPRINMVAQQTINSMVMSQMTECSHRLAITGDSDRSDVSAYRQTRNKRRSEPEYNRPREDQQRDFSPKRSVRSSPSHRSHFSSRSSRKSSDSQSESDTDGRSSESSQASIEKRRK</sequence>
<feature type="compositionally biased region" description="Basic and acidic residues" evidence="1">
    <location>
        <begin position="182"/>
        <end position="200"/>
    </location>
</feature>
<evidence type="ECO:0000313" key="2">
    <source>
        <dbReference type="EMBL" id="CAG2241494.1"/>
    </source>
</evidence>
<accession>A0A8S3UC21</accession>